<organism evidence="2 3">
    <name type="scientific">Armillaria ostoyae</name>
    <name type="common">Armillaria root rot fungus</name>
    <dbReference type="NCBI Taxonomy" id="47428"/>
    <lineage>
        <taxon>Eukaryota</taxon>
        <taxon>Fungi</taxon>
        <taxon>Dikarya</taxon>
        <taxon>Basidiomycota</taxon>
        <taxon>Agaricomycotina</taxon>
        <taxon>Agaricomycetes</taxon>
        <taxon>Agaricomycetidae</taxon>
        <taxon>Agaricales</taxon>
        <taxon>Marasmiineae</taxon>
        <taxon>Physalacriaceae</taxon>
        <taxon>Armillaria</taxon>
    </lineage>
</organism>
<evidence type="ECO:0000256" key="1">
    <source>
        <dbReference type="SAM" id="MobiDB-lite"/>
    </source>
</evidence>
<name>A0A284QSD7_ARMOS</name>
<evidence type="ECO:0000313" key="3">
    <source>
        <dbReference type="Proteomes" id="UP000219338"/>
    </source>
</evidence>
<proteinExistence type="predicted"/>
<dbReference type="AlphaFoldDB" id="A0A284QSD7"/>
<keyword evidence="3" id="KW-1185">Reference proteome</keyword>
<reference evidence="3" key="1">
    <citation type="journal article" date="2017" name="Nat. Ecol. Evol.">
        <title>Genome expansion and lineage-specific genetic innovations in the forest pathogenic fungi Armillaria.</title>
        <authorList>
            <person name="Sipos G."/>
            <person name="Prasanna A.N."/>
            <person name="Walter M.C."/>
            <person name="O'Connor E."/>
            <person name="Balint B."/>
            <person name="Krizsan K."/>
            <person name="Kiss B."/>
            <person name="Hess J."/>
            <person name="Varga T."/>
            <person name="Slot J."/>
            <person name="Riley R."/>
            <person name="Boka B."/>
            <person name="Rigling D."/>
            <person name="Barry K."/>
            <person name="Lee J."/>
            <person name="Mihaltcheva S."/>
            <person name="LaButti K."/>
            <person name="Lipzen A."/>
            <person name="Waldron R."/>
            <person name="Moloney N.M."/>
            <person name="Sperisen C."/>
            <person name="Kredics L."/>
            <person name="Vagvoelgyi C."/>
            <person name="Patrignani A."/>
            <person name="Fitzpatrick D."/>
            <person name="Nagy I."/>
            <person name="Doyle S."/>
            <person name="Anderson J.B."/>
            <person name="Grigoriev I.V."/>
            <person name="Gueldener U."/>
            <person name="Muensterkoetter M."/>
            <person name="Nagy L.G."/>
        </authorList>
    </citation>
    <scope>NUCLEOTIDE SEQUENCE [LARGE SCALE GENOMIC DNA]</scope>
    <source>
        <strain evidence="3">C18/9</strain>
    </source>
</reference>
<dbReference type="OrthoDB" id="3112070at2759"/>
<sequence>MRKKVAILSFYVDADGEMFQLVACPTPILSVEVSREMLASLSPSPVLLKMLTGKRKGAEGHGERTYNKDGSATSKHETPPDPCQVERLLLYKWNNNDASSPARQKLETLSFLSLNHTRPAPSKI</sequence>
<gene>
    <name evidence="2" type="ORF">ARMOST_02594</name>
</gene>
<protein>
    <submittedName>
        <fullName evidence="2">Uncharacterized protein</fullName>
    </submittedName>
</protein>
<feature type="compositionally biased region" description="Basic and acidic residues" evidence="1">
    <location>
        <begin position="56"/>
        <end position="67"/>
    </location>
</feature>
<feature type="region of interest" description="Disordered" evidence="1">
    <location>
        <begin position="52"/>
        <end position="82"/>
    </location>
</feature>
<accession>A0A284QSD7</accession>
<evidence type="ECO:0000313" key="2">
    <source>
        <dbReference type="EMBL" id="SJK99301.1"/>
    </source>
</evidence>
<dbReference type="Proteomes" id="UP000219338">
    <property type="component" value="Unassembled WGS sequence"/>
</dbReference>
<dbReference type="EMBL" id="FUEG01000002">
    <property type="protein sequence ID" value="SJK99301.1"/>
    <property type="molecule type" value="Genomic_DNA"/>
</dbReference>